<keyword evidence="2" id="KW-1185">Reference proteome</keyword>
<evidence type="ECO:0000313" key="1">
    <source>
        <dbReference type="EMBL" id="RRO02777.1"/>
    </source>
</evidence>
<name>A0A3R8NIE9_9GAMM</name>
<dbReference type="EMBL" id="QHJW02000079">
    <property type="protein sequence ID" value="RRO02777.1"/>
    <property type="molecule type" value="Genomic_DNA"/>
</dbReference>
<accession>A0A3R8NIE9</accession>
<dbReference type="RefSeq" id="WP_116238226.1">
    <property type="nucleotide sequence ID" value="NZ_QHJW02000079.1"/>
</dbReference>
<sequence>MVSWKNMTLSIDLILFKMVFFFFLLSVYPVKADDMSSEKYLVSFKTYKSTCLLRVNELPAGDNTTIPSKTMSAGFNLTAFLENGNNDIELLMGPQDYEAPETLYPDSSCQVIVTKDTETTSTEIANFQLTVNEKGAITASDSATTANSSIVFEGYTKNEKDYGLYKVRGRLKASGLPRWSWVNATPVTEDDLQKIKIAYTDIWMMMKDRDIEGLKKVTQISNQEMAFAEGSNTGMMFISTDFPQHVIDKQLTPVPIEWDKYKIIRYRDGRLFRLAIGFFQNSPLKFQDSNGDIVFTYNPYFSIIDGKVMLVR</sequence>
<comment type="caution">
    <text evidence="1">The sequence shown here is derived from an EMBL/GenBank/DDBJ whole genome shotgun (WGS) entry which is preliminary data.</text>
</comment>
<organism evidence="1 2">
    <name type="scientific">Pectobacterium aquaticum</name>
    <dbReference type="NCBI Taxonomy" id="2204145"/>
    <lineage>
        <taxon>Bacteria</taxon>
        <taxon>Pseudomonadati</taxon>
        <taxon>Pseudomonadota</taxon>
        <taxon>Gammaproteobacteria</taxon>
        <taxon>Enterobacterales</taxon>
        <taxon>Pectobacteriaceae</taxon>
        <taxon>Pectobacterium</taxon>
    </lineage>
</organism>
<proteinExistence type="predicted"/>
<dbReference type="Proteomes" id="UP000256817">
    <property type="component" value="Unassembled WGS sequence"/>
</dbReference>
<evidence type="ECO:0000313" key="2">
    <source>
        <dbReference type="Proteomes" id="UP000256817"/>
    </source>
</evidence>
<protein>
    <submittedName>
        <fullName evidence="1">IdsF</fullName>
    </submittedName>
</protein>
<reference evidence="1" key="1">
    <citation type="submission" date="2018-11" db="EMBL/GenBank/DDBJ databases">
        <title>Draft genome sequences of proposed Pectobacterium aquaticum sp. nov. isolated in France from fresh water.</title>
        <authorList>
            <person name="Pedron J."/>
            <person name="Barny M.A."/>
        </authorList>
    </citation>
    <scope>NUCLEOTIDE SEQUENCE [LARGE SCALE GENOMIC DNA]</scope>
    <source>
        <strain evidence="1">A35-S23-M15</strain>
    </source>
</reference>
<gene>
    <name evidence="1" type="ORF">DMB85_019985</name>
</gene>